<dbReference type="SMART" id="SM00181">
    <property type="entry name" value="EGF"/>
    <property type="match status" value="2"/>
</dbReference>
<dbReference type="SUPFAM" id="SSF57535">
    <property type="entry name" value="Complement control module/SCR domain"/>
    <property type="match status" value="2"/>
</dbReference>
<dbReference type="Gene3D" id="2.10.25.10">
    <property type="entry name" value="Laminin"/>
    <property type="match status" value="2"/>
</dbReference>
<dbReference type="InterPro" id="IPR000152">
    <property type="entry name" value="EGF-type_Asp/Asn_hydroxyl_site"/>
</dbReference>
<sequence>MARPLHQCMITIFVVTVIVRGQWIIDYDAEDVDEDGDYNIDEGELFTFDYDDDKEEKPCSPPSSIRNGDTHVWGGGLLLEYQCNNDYNAVGPTHGACDLSTGQWTIDPPLCVEDKCPALPAPHRGVVNIDLSGGVATFACRQGYHMVGSRVLLCEAGRWTGVYPICAVNPEPATTPSGVTKEEEGVTTATPQKLSIDDSDETCFHSHVEPPTLDNAVVDISYVMNEVRGRYVMVATYTCYAGYKLVNDSANQLYCRNLKWGAVEMPKCVSANDPCQINNGGCEHVCVSGDDHYACTCYPGYTLGSTAKDCVDVDECEIDNGGCEQECHNTHASYFCSCHPGYTTKGPGCIGTSYV</sequence>
<organism evidence="16 17">
    <name type="scientific">Batillaria attramentaria</name>
    <dbReference type="NCBI Taxonomy" id="370345"/>
    <lineage>
        <taxon>Eukaryota</taxon>
        <taxon>Metazoa</taxon>
        <taxon>Spiralia</taxon>
        <taxon>Lophotrochozoa</taxon>
        <taxon>Mollusca</taxon>
        <taxon>Gastropoda</taxon>
        <taxon>Caenogastropoda</taxon>
        <taxon>Sorbeoconcha</taxon>
        <taxon>Cerithioidea</taxon>
        <taxon>Batillariidae</taxon>
        <taxon>Batillaria</taxon>
    </lineage>
</organism>
<evidence type="ECO:0000313" key="16">
    <source>
        <dbReference type="EMBL" id="KAK7500673.1"/>
    </source>
</evidence>
<evidence type="ECO:0000256" key="7">
    <source>
        <dbReference type="ARBA" id="ARBA00023136"/>
    </source>
</evidence>
<keyword evidence="10" id="KW-0325">Glycoprotein</keyword>
<evidence type="ECO:0000259" key="14">
    <source>
        <dbReference type="PROSITE" id="PS50026"/>
    </source>
</evidence>
<dbReference type="SUPFAM" id="SSF57196">
    <property type="entry name" value="EGF/Laminin"/>
    <property type="match status" value="2"/>
</dbReference>
<keyword evidence="12" id="KW-0768">Sushi</keyword>
<comment type="subcellular location">
    <subcellularLocation>
        <location evidence="1">Membrane</location>
        <topology evidence="1">Single-pass type I membrane protein</topology>
    </subcellularLocation>
</comment>
<evidence type="ECO:0000256" key="1">
    <source>
        <dbReference type="ARBA" id="ARBA00004479"/>
    </source>
</evidence>
<evidence type="ECO:0000256" key="3">
    <source>
        <dbReference type="ARBA" id="ARBA00022583"/>
    </source>
</evidence>
<keyword evidence="6" id="KW-1133">Transmembrane helix</keyword>
<dbReference type="PROSITE" id="PS50923">
    <property type="entry name" value="SUSHI"/>
    <property type="match status" value="2"/>
</dbReference>
<dbReference type="SMART" id="SM00179">
    <property type="entry name" value="EGF_CA"/>
    <property type="match status" value="2"/>
</dbReference>
<protein>
    <submittedName>
        <fullName evidence="16">Uncharacterized protein</fullName>
    </submittedName>
</protein>
<dbReference type="SMART" id="SM00032">
    <property type="entry name" value="CCP"/>
    <property type="match status" value="3"/>
</dbReference>
<keyword evidence="3" id="KW-0254">Endocytosis</keyword>
<dbReference type="PROSITE" id="PS50026">
    <property type="entry name" value="EGF_3"/>
    <property type="match status" value="1"/>
</dbReference>
<dbReference type="PROSITE" id="PS01187">
    <property type="entry name" value="EGF_CA"/>
    <property type="match status" value="1"/>
</dbReference>
<dbReference type="GO" id="GO:0006897">
    <property type="term" value="P:endocytosis"/>
    <property type="evidence" value="ECO:0007669"/>
    <property type="project" value="UniProtKB-KW"/>
</dbReference>
<dbReference type="Pfam" id="PF00084">
    <property type="entry name" value="Sushi"/>
    <property type="match status" value="1"/>
</dbReference>
<dbReference type="AlphaFoldDB" id="A0ABD0LNU7"/>
<evidence type="ECO:0000256" key="9">
    <source>
        <dbReference type="ARBA" id="ARBA00023170"/>
    </source>
</evidence>
<keyword evidence="13" id="KW-0732">Signal</keyword>
<evidence type="ECO:0000256" key="8">
    <source>
        <dbReference type="ARBA" id="ARBA00023157"/>
    </source>
</evidence>
<evidence type="ECO:0000256" key="12">
    <source>
        <dbReference type="PROSITE-ProRule" id="PRU00302"/>
    </source>
</evidence>
<reference evidence="16 17" key="1">
    <citation type="journal article" date="2023" name="Sci. Data">
        <title>Genome assembly of the Korean intertidal mud-creeper Batillaria attramentaria.</title>
        <authorList>
            <person name="Patra A.K."/>
            <person name="Ho P.T."/>
            <person name="Jun S."/>
            <person name="Lee S.J."/>
            <person name="Kim Y."/>
            <person name="Won Y.J."/>
        </authorList>
    </citation>
    <scope>NUCLEOTIDE SEQUENCE [LARGE SCALE GENOMIC DNA]</scope>
    <source>
        <strain evidence="16">Wonlab-2016</strain>
    </source>
</reference>
<evidence type="ECO:0000256" key="4">
    <source>
        <dbReference type="ARBA" id="ARBA00022692"/>
    </source>
</evidence>
<keyword evidence="2 11" id="KW-0245">EGF-like domain</keyword>
<dbReference type="Gene3D" id="2.10.70.10">
    <property type="entry name" value="Complement Module, domain 1"/>
    <property type="match status" value="3"/>
</dbReference>
<evidence type="ECO:0000256" key="5">
    <source>
        <dbReference type="ARBA" id="ARBA00022737"/>
    </source>
</evidence>
<evidence type="ECO:0000256" key="13">
    <source>
        <dbReference type="SAM" id="SignalP"/>
    </source>
</evidence>
<dbReference type="PROSITE" id="PS01186">
    <property type="entry name" value="EGF_2"/>
    <property type="match status" value="2"/>
</dbReference>
<gene>
    <name evidence="16" type="ORF">BaRGS_00008248</name>
</gene>
<evidence type="ECO:0000256" key="2">
    <source>
        <dbReference type="ARBA" id="ARBA00022536"/>
    </source>
</evidence>
<dbReference type="EMBL" id="JACVVK020000036">
    <property type="protein sequence ID" value="KAK7500673.1"/>
    <property type="molecule type" value="Genomic_DNA"/>
</dbReference>
<dbReference type="PANTHER" id="PTHR24034">
    <property type="entry name" value="EGF-LIKE DOMAIN-CONTAINING PROTEIN"/>
    <property type="match status" value="1"/>
</dbReference>
<dbReference type="InterPro" id="IPR001881">
    <property type="entry name" value="EGF-like_Ca-bd_dom"/>
</dbReference>
<evidence type="ECO:0000256" key="10">
    <source>
        <dbReference type="ARBA" id="ARBA00023180"/>
    </source>
</evidence>
<comment type="caution">
    <text evidence="11">Lacks conserved residue(s) required for the propagation of feature annotation.</text>
</comment>
<keyword evidence="17" id="KW-1185">Reference proteome</keyword>
<feature type="domain" description="EGF-like" evidence="14">
    <location>
        <begin position="312"/>
        <end position="350"/>
    </location>
</feature>
<accession>A0ABD0LNU7</accession>
<evidence type="ECO:0000256" key="11">
    <source>
        <dbReference type="PROSITE-ProRule" id="PRU00076"/>
    </source>
</evidence>
<dbReference type="PROSITE" id="PS00010">
    <property type="entry name" value="ASX_HYDROXYL"/>
    <property type="match status" value="1"/>
</dbReference>
<comment type="caution">
    <text evidence="16">The sequence shown here is derived from an EMBL/GenBank/DDBJ whole genome shotgun (WGS) entry which is preliminary data.</text>
</comment>
<dbReference type="InterPro" id="IPR050751">
    <property type="entry name" value="ECM_structural_protein"/>
</dbReference>
<keyword evidence="9" id="KW-0675">Receptor</keyword>
<dbReference type="InterPro" id="IPR000436">
    <property type="entry name" value="Sushi_SCR_CCP_dom"/>
</dbReference>
<dbReference type="Proteomes" id="UP001519460">
    <property type="component" value="Unassembled WGS sequence"/>
</dbReference>
<evidence type="ECO:0000259" key="15">
    <source>
        <dbReference type="PROSITE" id="PS50923"/>
    </source>
</evidence>
<keyword evidence="7" id="KW-0472">Membrane</keyword>
<keyword evidence="8" id="KW-1015">Disulfide bond</keyword>
<feature type="chain" id="PRO_5044887628" evidence="13">
    <location>
        <begin position="22"/>
        <end position="355"/>
    </location>
</feature>
<dbReference type="Pfam" id="PF14670">
    <property type="entry name" value="FXa_inhibition"/>
    <property type="match status" value="1"/>
</dbReference>
<name>A0ABD0LNU7_9CAEN</name>
<dbReference type="InterPro" id="IPR035976">
    <property type="entry name" value="Sushi/SCR/CCP_sf"/>
</dbReference>
<dbReference type="CDD" id="cd00054">
    <property type="entry name" value="EGF_CA"/>
    <property type="match status" value="1"/>
</dbReference>
<feature type="domain" description="Sushi" evidence="15">
    <location>
        <begin position="114"/>
        <end position="168"/>
    </location>
</feature>
<dbReference type="InterPro" id="IPR000742">
    <property type="entry name" value="EGF"/>
</dbReference>
<feature type="domain" description="Sushi" evidence="15">
    <location>
        <begin position="57"/>
        <end position="113"/>
    </location>
</feature>
<proteinExistence type="predicted"/>
<keyword evidence="4" id="KW-0812">Transmembrane</keyword>
<dbReference type="FunFam" id="2.10.25.10:FF:000009">
    <property type="entry name" value="Low-density lipoprotein receptor isoform 1"/>
    <property type="match status" value="1"/>
</dbReference>
<keyword evidence="5" id="KW-0677">Repeat</keyword>
<evidence type="ECO:0000313" key="17">
    <source>
        <dbReference type="Proteomes" id="UP001519460"/>
    </source>
</evidence>
<evidence type="ECO:0000256" key="6">
    <source>
        <dbReference type="ARBA" id="ARBA00022989"/>
    </source>
</evidence>
<feature type="signal peptide" evidence="13">
    <location>
        <begin position="1"/>
        <end position="21"/>
    </location>
</feature>
<dbReference type="CDD" id="cd00033">
    <property type="entry name" value="CCP"/>
    <property type="match status" value="2"/>
</dbReference>
<dbReference type="GO" id="GO:0016020">
    <property type="term" value="C:membrane"/>
    <property type="evidence" value="ECO:0007669"/>
    <property type="project" value="UniProtKB-SubCell"/>
</dbReference>
<dbReference type="PANTHER" id="PTHR24034:SF89">
    <property type="entry name" value="COMPLEMENT COMPONENT C1Q RECEPTOR"/>
    <property type="match status" value="1"/>
</dbReference>
<dbReference type="InterPro" id="IPR018097">
    <property type="entry name" value="EGF_Ca-bd_CS"/>
</dbReference>